<proteinExistence type="predicted"/>
<dbReference type="EMBL" id="BARS01010876">
    <property type="protein sequence ID" value="GAF98138.1"/>
    <property type="molecule type" value="Genomic_DNA"/>
</dbReference>
<reference evidence="2" key="1">
    <citation type="journal article" date="2014" name="Front. Microbiol.">
        <title>High frequency of phylogenetically diverse reductive dehalogenase-homologous genes in deep subseafloor sedimentary metagenomes.</title>
        <authorList>
            <person name="Kawai M."/>
            <person name="Futagami T."/>
            <person name="Toyoda A."/>
            <person name="Takaki Y."/>
            <person name="Nishi S."/>
            <person name="Hori S."/>
            <person name="Arai W."/>
            <person name="Tsubouchi T."/>
            <person name="Morono Y."/>
            <person name="Uchiyama I."/>
            <person name="Ito T."/>
            <person name="Fujiyama A."/>
            <person name="Inagaki F."/>
            <person name="Takami H."/>
        </authorList>
    </citation>
    <scope>NUCLEOTIDE SEQUENCE</scope>
    <source>
        <strain evidence="2">Expedition CK06-06</strain>
    </source>
</reference>
<dbReference type="InterPro" id="IPR033399">
    <property type="entry name" value="TP_0789-like"/>
</dbReference>
<dbReference type="PANTHER" id="PTHR37507:SF2">
    <property type="entry name" value="SPORULATION PROTEIN YDCC"/>
    <property type="match status" value="1"/>
</dbReference>
<feature type="domain" description="Uncharacterized protein TP-0789" evidence="1">
    <location>
        <begin position="69"/>
        <end position="215"/>
    </location>
</feature>
<dbReference type="Gene3D" id="2.50.20.10">
    <property type="entry name" value="Lipoprotein localisation LolA/LolB/LppX"/>
    <property type="match status" value="1"/>
</dbReference>
<evidence type="ECO:0000259" key="1">
    <source>
        <dbReference type="Pfam" id="PF17131"/>
    </source>
</evidence>
<comment type="caution">
    <text evidence="2">The sequence shown here is derived from an EMBL/GenBank/DDBJ whole genome shotgun (WGS) entry which is preliminary data.</text>
</comment>
<dbReference type="PANTHER" id="PTHR37507">
    <property type="entry name" value="SPORULATION PROTEIN YDCC"/>
    <property type="match status" value="1"/>
</dbReference>
<organism evidence="2">
    <name type="scientific">marine sediment metagenome</name>
    <dbReference type="NCBI Taxonomy" id="412755"/>
    <lineage>
        <taxon>unclassified sequences</taxon>
        <taxon>metagenomes</taxon>
        <taxon>ecological metagenomes</taxon>
    </lineage>
</organism>
<gene>
    <name evidence="2" type="ORF">S01H1_19990</name>
</gene>
<evidence type="ECO:0000313" key="2">
    <source>
        <dbReference type="EMBL" id="GAF98138.1"/>
    </source>
</evidence>
<sequence>MNKLTLLLIVAFILVTSQTSGQELTAEAILARIDDNMVYDTAYSEMDMIITIGKRTIEKRLVSYSEGIDKSFVEFLSPARDRGTKMLKVGKVLKIYFPSAERVMRLSGHMLRQSLMGSDFSYEDMMETAEELEEEYQVKLIGEEVFNDVPCYVLELESRDENRTYFFRKLWVDKDKFIGHKVEFSAKSGKLLKVMTVRNIQSFKNRYYPTRVTMKGEFRP</sequence>
<dbReference type="AlphaFoldDB" id="X0TX35"/>
<name>X0TX35_9ZZZZ</name>
<accession>X0TX35</accession>
<feature type="non-terminal residue" evidence="2">
    <location>
        <position position="220"/>
    </location>
</feature>
<dbReference type="InterPro" id="IPR052944">
    <property type="entry name" value="Sporulation_related"/>
</dbReference>
<dbReference type="Pfam" id="PF17131">
    <property type="entry name" value="LolA_like"/>
    <property type="match status" value="1"/>
</dbReference>
<dbReference type="CDD" id="cd16329">
    <property type="entry name" value="LolA_like"/>
    <property type="match status" value="1"/>
</dbReference>
<protein>
    <recommendedName>
        <fullName evidence="1">Uncharacterized protein TP-0789 domain-containing protein</fullName>
    </recommendedName>
</protein>